<dbReference type="InterPro" id="IPR040255">
    <property type="entry name" value="Non-specific_endonuclease"/>
</dbReference>
<dbReference type="SMART" id="SM00892">
    <property type="entry name" value="Endonuclease_NS"/>
    <property type="match status" value="1"/>
</dbReference>
<evidence type="ECO:0000313" key="3">
    <source>
        <dbReference type="EMBL" id="SUZ67187.1"/>
    </source>
</evidence>
<evidence type="ECO:0000259" key="1">
    <source>
        <dbReference type="SMART" id="SM00477"/>
    </source>
</evidence>
<reference evidence="3" key="1">
    <citation type="submission" date="2018-05" db="EMBL/GenBank/DDBJ databases">
        <authorList>
            <person name="Lanie J.A."/>
            <person name="Ng W.-L."/>
            <person name="Kazmierczak K.M."/>
            <person name="Andrzejewski T.M."/>
            <person name="Davidsen T.M."/>
            <person name="Wayne K.J."/>
            <person name="Tettelin H."/>
            <person name="Glass J.I."/>
            <person name="Rusch D."/>
            <person name="Podicherti R."/>
            <person name="Tsui H.-C.T."/>
            <person name="Winkler M.E."/>
        </authorList>
    </citation>
    <scope>NUCLEOTIDE SEQUENCE</scope>
</reference>
<dbReference type="InterPro" id="IPR020821">
    <property type="entry name" value="ENPP1-3/EXOG-like_nuc-like"/>
</dbReference>
<organism evidence="3">
    <name type="scientific">marine metagenome</name>
    <dbReference type="NCBI Taxonomy" id="408172"/>
    <lineage>
        <taxon>unclassified sequences</taxon>
        <taxon>metagenomes</taxon>
        <taxon>ecological metagenomes</taxon>
    </lineage>
</organism>
<dbReference type="GO" id="GO:0003676">
    <property type="term" value="F:nucleic acid binding"/>
    <property type="evidence" value="ECO:0007669"/>
    <property type="project" value="InterPro"/>
</dbReference>
<accession>A0A381PM16</accession>
<dbReference type="InterPro" id="IPR001604">
    <property type="entry name" value="Endo_G_ENPP1-like_dom"/>
</dbReference>
<dbReference type="InterPro" id="IPR044925">
    <property type="entry name" value="His-Me_finger_sf"/>
</dbReference>
<dbReference type="InterPro" id="IPR044929">
    <property type="entry name" value="DNA/RNA_non-sp_Endonuclease_sf"/>
</dbReference>
<dbReference type="EMBL" id="UINC01001005">
    <property type="protein sequence ID" value="SUZ67187.1"/>
    <property type="molecule type" value="Genomic_DNA"/>
</dbReference>
<dbReference type="SUPFAM" id="SSF54060">
    <property type="entry name" value="His-Me finger endonucleases"/>
    <property type="match status" value="1"/>
</dbReference>
<name>A0A381PM16_9ZZZZ</name>
<dbReference type="GO" id="GO:0046872">
    <property type="term" value="F:metal ion binding"/>
    <property type="evidence" value="ECO:0007669"/>
    <property type="project" value="InterPro"/>
</dbReference>
<protein>
    <recommendedName>
        <fullName evidence="4">DNA/RNA non-specific endonuclease domain-containing protein</fullName>
    </recommendedName>
</protein>
<dbReference type="Pfam" id="PF01223">
    <property type="entry name" value="Endonuclease_NS"/>
    <property type="match status" value="1"/>
</dbReference>
<feature type="domain" description="ENPP1-3/EXOG-like endonuclease/phosphodiesterase" evidence="1">
    <location>
        <begin position="23"/>
        <end position="237"/>
    </location>
</feature>
<evidence type="ECO:0008006" key="4">
    <source>
        <dbReference type="Google" id="ProtNLM"/>
    </source>
</evidence>
<dbReference type="AlphaFoldDB" id="A0A381PM16"/>
<dbReference type="GO" id="GO:0004519">
    <property type="term" value="F:endonuclease activity"/>
    <property type="evidence" value="ECO:0007669"/>
    <property type="project" value="TreeGrafter"/>
</dbReference>
<dbReference type="GO" id="GO:0016787">
    <property type="term" value="F:hydrolase activity"/>
    <property type="evidence" value="ECO:0007669"/>
    <property type="project" value="InterPro"/>
</dbReference>
<dbReference type="Gene3D" id="3.40.570.10">
    <property type="entry name" value="Extracellular Endonuclease, subunit A"/>
    <property type="match status" value="1"/>
</dbReference>
<sequence>VHIAHCMADCPSGAPPNHETVVHHLYVASVNLETGLPDWVAYRVLRDSIGVASLLPRVWQPDQLLPENMGMDLRDSQGSRVTQVDPSAQSDRSYRINEYVFESKDRGRLTPMSSFAATPYWEELNNTTNMAPMPGQLRTGSWARLEQAINELAATQGELYVISGPLYEISEPLGLRSTGFSGQPSAYFKVVATQKRHAAFIFDSELGLSERYCSQQNTLQRIEELSGLKLFPGLQQTNRQDLAIELRCSGN</sequence>
<evidence type="ECO:0000259" key="2">
    <source>
        <dbReference type="SMART" id="SM00892"/>
    </source>
</evidence>
<feature type="domain" description="DNA/RNA non-specific endonuclease/pyrophosphatase/phosphodiesterase" evidence="2">
    <location>
        <begin position="22"/>
        <end position="237"/>
    </location>
</feature>
<feature type="non-terminal residue" evidence="3">
    <location>
        <position position="1"/>
    </location>
</feature>
<dbReference type="SMART" id="SM00477">
    <property type="entry name" value="NUC"/>
    <property type="match status" value="1"/>
</dbReference>
<proteinExistence type="predicted"/>
<dbReference type="PANTHER" id="PTHR13966">
    <property type="entry name" value="ENDONUCLEASE RELATED"/>
    <property type="match status" value="1"/>
</dbReference>
<gene>
    <name evidence="3" type="ORF">METZ01_LOCUS20041</name>
</gene>
<dbReference type="PANTHER" id="PTHR13966:SF5">
    <property type="entry name" value="ENDONUCLEASE G, MITOCHONDRIAL"/>
    <property type="match status" value="1"/>
</dbReference>